<organism evidence="1 2">
    <name type="scientific">Dendrothele bispora (strain CBS 962.96)</name>
    <dbReference type="NCBI Taxonomy" id="1314807"/>
    <lineage>
        <taxon>Eukaryota</taxon>
        <taxon>Fungi</taxon>
        <taxon>Dikarya</taxon>
        <taxon>Basidiomycota</taxon>
        <taxon>Agaricomycotina</taxon>
        <taxon>Agaricomycetes</taxon>
        <taxon>Agaricomycetidae</taxon>
        <taxon>Agaricales</taxon>
        <taxon>Agaricales incertae sedis</taxon>
        <taxon>Dendrothele</taxon>
    </lineage>
</organism>
<evidence type="ECO:0000313" key="1">
    <source>
        <dbReference type="EMBL" id="THU87861.1"/>
    </source>
</evidence>
<gene>
    <name evidence="1" type="ORF">K435DRAFT_325795</name>
</gene>
<protein>
    <submittedName>
        <fullName evidence="1">Uncharacterized protein</fullName>
    </submittedName>
</protein>
<dbReference type="Proteomes" id="UP000297245">
    <property type="component" value="Unassembled WGS sequence"/>
</dbReference>
<dbReference type="AlphaFoldDB" id="A0A4S8LG64"/>
<evidence type="ECO:0000313" key="2">
    <source>
        <dbReference type="Proteomes" id="UP000297245"/>
    </source>
</evidence>
<dbReference type="EMBL" id="ML179432">
    <property type="protein sequence ID" value="THU87861.1"/>
    <property type="molecule type" value="Genomic_DNA"/>
</dbReference>
<name>A0A4S8LG64_DENBC</name>
<reference evidence="1 2" key="1">
    <citation type="journal article" date="2019" name="Nat. Ecol. Evol.">
        <title>Megaphylogeny resolves global patterns of mushroom evolution.</title>
        <authorList>
            <person name="Varga T."/>
            <person name="Krizsan K."/>
            <person name="Foldi C."/>
            <person name="Dima B."/>
            <person name="Sanchez-Garcia M."/>
            <person name="Sanchez-Ramirez S."/>
            <person name="Szollosi G.J."/>
            <person name="Szarkandi J.G."/>
            <person name="Papp V."/>
            <person name="Albert L."/>
            <person name="Andreopoulos W."/>
            <person name="Angelini C."/>
            <person name="Antonin V."/>
            <person name="Barry K.W."/>
            <person name="Bougher N.L."/>
            <person name="Buchanan P."/>
            <person name="Buyck B."/>
            <person name="Bense V."/>
            <person name="Catcheside P."/>
            <person name="Chovatia M."/>
            <person name="Cooper J."/>
            <person name="Damon W."/>
            <person name="Desjardin D."/>
            <person name="Finy P."/>
            <person name="Geml J."/>
            <person name="Haridas S."/>
            <person name="Hughes K."/>
            <person name="Justo A."/>
            <person name="Karasinski D."/>
            <person name="Kautmanova I."/>
            <person name="Kiss B."/>
            <person name="Kocsube S."/>
            <person name="Kotiranta H."/>
            <person name="LaButti K.M."/>
            <person name="Lechner B.E."/>
            <person name="Liimatainen K."/>
            <person name="Lipzen A."/>
            <person name="Lukacs Z."/>
            <person name="Mihaltcheva S."/>
            <person name="Morgado L.N."/>
            <person name="Niskanen T."/>
            <person name="Noordeloos M.E."/>
            <person name="Ohm R.A."/>
            <person name="Ortiz-Santana B."/>
            <person name="Ovrebo C."/>
            <person name="Racz N."/>
            <person name="Riley R."/>
            <person name="Savchenko A."/>
            <person name="Shiryaev A."/>
            <person name="Soop K."/>
            <person name="Spirin V."/>
            <person name="Szebenyi C."/>
            <person name="Tomsovsky M."/>
            <person name="Tulloss R.E."/>
            <person name="Uehling J."/>
            <person name="Grigoriev I.V."/>
            <person name="Vagvolgyi C."/>
            <person name="Papp T."/>
            <person name="Martin F.M."/>
            <person name="Miettinen O."/>
            <person name="Hibbett D.S."/>
            <person name="Nagy L.G."/>
        </authorList>
    </citation>
    <scope>NUCLEOTIDE SEQUENCE [LARGE SCALE GENOMIC DNA]</scope>
    <source>
        <strain evidence="1 2">CBS 962.96</strain>
    </source>
</reference>
<keyword evidence="2" id="KW-1185">Reference proteome</keyword>
<sequence>MVLNRTGEARCHRLQHPQFEPFLQGWDSKGCPSLVPSALRLYGFARVSLMTRFGRQVQGYLAASTTPRRTKQNLAKAAVKIQAMTEDFLDTNSAATYPTVSPAMIEFVNKQFWPQMLAKCNAIRRHYTPWFIILMIVQNEISYPP</sequence>
<proteinExistence type="predicted"/>
<accession>A0A4S8LG64</accession>
<dbReference type="OrthoDB" id="3254160at2759"/>